<accession>A0ABX0WEP9</accession>
<dbReference type="RefSeq" id="WP_167685825.1">
    <property type="nucleotide sequence ID" value="NZ_QHLQ01000032.1"/>
</dbReference>
<gene>
    <name evidence="1" type="ORF">DL239_19885</name>
</gene>
<organism evidence="1 2">
    <name type="scientific">Parasedimentitalea denitrificans</name>
    <dbReference type="NCBI Taxonomy" id="2211118"/>
    <lineage>
        <taxon>Bacteria</taxon>
        <taxon>Pseudomonadati</taxon>
        <taxon>Pseudomonadota</taxon>
        <taxon>Alphaproteobacteria</taxon>
        <taxon>Rhodobacterales</taxon>
        <taxon>Paracoccaceae</taxon>
        <taxon>Parasedimentitalea</taxon>
    </lineage>
</organism>
<comment type="caution">
    <text evidence="1">The sequence shown here is derived from an EMBL/GenBank/DDBJ whole genome shotgun (WGS) entry which is preliminary data.</text>
</comment>
<dbReference type="Gene3D" id="3.30.530.20">
    <property type="match status" value="1"/>
</dbReference>
<sequence>MAQITKEKTVNAPLSEVWKSWDAYADVHTFHPGVENSYLLEGSKATGNGAKRRCDFVGGKNHILEEIVAYEPEKKLTIKIYDGNVPLKVAYVTFAFQALGPSQTKITVSADFSMKMGLLGKLISPIMRKQLGAGLGILLDGNAEMMDRQAA</sequence>
<evidence type="ECO:0000313" key="1">
    <source>
        <dbReference type="EMBL" id="NIZ63230.1"/>
    </source>
</evidence>
<dbReference type="InterPro" id="IPR019587">
    <property type="entry name" value="Polyketide_cyclase/dehydratase"/>
</dbReference>
<dbReference type="SUPFAM" id="SSF55961">
    <property type="entry name" value="Bet v1-like"/>
    <property type="match status" value="1"/>
</dbReference>
<keyword evidence="2" id="KW-1185">Reference proteome</keyword>
<reference evidence="1 2" key="1">
    <citation type="submission" date="2018-05" db="EMBL/GenBank/DDBJ databases">
        <authorList>
            <person name="Zhang Y.-J."/>
        </authorList>
    </citation>
    <scope>NUCLEOTIDE SEQUENCE [LARGE SCALE GENOMIC DNA]</scope>
    <source>
        <strain evidence="1 2">CY04</strain>
    </source>
</reference>
<name>A0ABX0WEP9_9RHOB</name>
<dbReference type="CDD" id="cd07821">
    <property type="entry name" value="PYR_PYL_RCAR_like"/>
    <property type="match status" value="1"/>
</dbReference>
<protein>
    <submittedName>
        <fullName evidence="1">SRPBCC family protein</fullName>
    </submittedName>
</protein>
<evidence type="ECO:0000313" key="2">
    <source>
        <dbReference type="Proteomes" id="UP001429564"/>
    </source>
</evidence>
<dbReference type="EMBL" id="QHLQ01000032">
    <property type="protein sequence ID" value="NIZ63230.1"/>
    <property type="molecule type" value="Genomic_DNA"/>
</dbReference>
<dbReference type="Proteomes" id="UP001429564">
    <property type="component" value="Unassembled WGS sequence"/>
</dbReference>
<proteinExistence type="predicted"/>
<dbReference type="Pfam" id="PF10604">
    <property type="entry name" value="Polyketide_cyc2"/>
    <property type="match status" value="1"/>
</dbReference>
<dbReference type="InterPro" id="IPR023393">
    <property type="entry name" value="START-like_dom_sf"/>
</dbReference>